<proteinExistence type="predicted"/>
<keyword evidence="2" id="KW-1185">Reference proteome</keyword>
<dbReference type="Proteomes" id="UP000610459">
    <property type="component" value="Unassembled WGS sequence"/>
</dbReference>
<protein>
    <submittedName>
        <fullName evidence="1">Uncharacterized protein</fullName>
    </submittedName>
</protein>
<comment type="caution">
    <text evidence="1">The sequence shown here is derived from an EMBL/GenBank/DDBJ whole genome shotgun (WGS) entry which is preliminary data.</text>
</comment>
<name>A0ACC5PU85_ENTAG</name>
<reference evidence="1 2" key="1">
    <citation type="journal article" date="2020" name="FEMS Microbiol. Ecol.">
        <title>Temporal dynamics of bacterial communities during seed development and maturation.</title>
        <authorList>
            <person name="Chesneau G."/>
            <person name="Torres-Cortes G."/>
            <person name="Briand M."/>
            <person name="Darrasse A."/>
            <person name="Preveaux A."/>
            <person name="Marais C."/>
            <person name="Jacques M.A."/>
            <person name="Shade A."/>
            <person name="Barret M."/>
        </authorList>
    </citation>
    <scope>NUCLEOTIDE SEQUENCE [LARGE SCALE GENOMIC DNA]</scope>
    <source>
        <strain evidence="1 2">CFBP13709</strain>
    </source>
</reference>
<gene>
    <name evidence="1" type="ORF">IFT41_21965</name>
</gene>
<evidence type="ECO:0000313" key="2">
    <source>
        <dbReference type="Proteomes" id="UP000610459"/>
    </source>
</evidence>
<dbReference type="EMBL" id="JACYNR010000021">
    <property type="protein sequence ID" value="MBD8128771.1"/>
    <property type="molecule type" value="Genomic_DNA"/>
</dbReference>
<sequence>MLDNYFGTTASSVNTLERKQRVKAVETAVEIIKATVSTSGDNRDTDYELKQALKYIEPLADAIQSALSK</sequence>
<accession>A0ACC5PU85</accession>
<organism evidence="1 2">
    <name type="scientific">Enterobacter agglomerans</name>
    <name type="common">Erwinia herbicola</name>
    <name type="synonym">Pantoea agglomerans</name>
    <dbReference type="NCBI Taxonomy" id="549"/>
    <lineage>
        <taxon>Bacteria</taxon>
        <taxon>Pseudomonadati</taxon>
        <taxon>Pseudomonadota</taxon>
        <taxon>Gammaproteobacteria</taxon>
        <taxon>Enterobacterales</taxon>
        <taxon>Erwiniaceae</taxon>
        <taxon>Pantoea</taxon>
        <taxon>Pantoea agglomerans group</taxon>
    </lineage>
</organism>
<evidence type="ECO:0000313" key="1">
    <source>
        <dbReference type="EMBL" id="MBD8128771.1"/>
    </source>
</evidence>